<organism evidence="2 3">
    <name type="scientific">Sphingobacterium siyangense</name>
    <dbReference type="NCBI Taxonomy" id="459529"/>
    <lineage>
        <taxon>Bacteria</taxon>
        <taxon>Pseudomonadati</taxon>
        <taxon>Bacteroidota</taxon>
        <taxon>Sphingobacteriia</taxon>
        <taxon>Sphingobacteriales</taxon>
        <taxon>Sphingobacteriaceae</taxon>
        <taxon>Sphingobacterium</taxon>
    </lineage>
</organism>
<evidence type="ECO:0008006" key="4">
    <source>
        <dbReference type="Google" id="ProtNLM"/>
    </source>
</evidence>
<name>A0A562M6T0_9SPHI</name>
<keyword evidence="1" id="KW-0175">Coiled coil</keyword>
<evidence type="ECO:0000313" key="3">
    <source>
        <dbReference type="Proteomes" id="UP000315908"/>
    </source>
</evidence>
<evidence type="ECO:0000313" key="2">
    <source>
        <dbReference type="EMBL" id="TWI15644.1"/>
    </source>
</evidence>
<dbReference type="EMBL" id="VLKR01000040">
    <property type="protein sequence ID" value="TWI15644.1"/>
    <property type="molecule type" value="Genomic_DNA"/>
</dbReference>
<dbReference type="OrthoDB" id="9792800at2"/>
<proteinExistence type="predicted"/>
<evidence type="ECO:0000256" key="1">
    <source>
        <dbReference type="SAM" id="Coils"/>
    </source>
</evidence>
<protein>
    <recommendedName>
        <fullName evidence="4">ATPase AAA-type core domain-containing protein</fullName>
    </recommendedName>
</protein>
<accession>A0A562M6T0</accession>
<dbReference type="AlphaFoldDB" id="A0A562M6T0"/>
<sequence length="164" mass="19386">MIEQDEKLKKEVSSLFAEYRLNLFFDRASQTLRIMQSEENQNEIFLVPYNSIADTLKRIIFFKTAVVTNTDCVLLFEEPEAHSFPPCISHVTQEIIHKKDNQYFIATHSPFILNDFLENAREELAVYTVNYENHETNLRQLSDKELHDVYQYGVYLFTNSESYI</sequence>
<comment type="caution">
    <text evidence="2">The sequence shown here is derived from an EMBL/GenBank/DDBJ whole genome shotgun (WGS) entry which is preliminary data.</text>
</comment>
<feature type="coiled-coil region" evidence="1">
    <location>
        <begin position="117"/>
        <end position="144"/>
    </location>
</feature>
<gene>
    <name evidence="2" type="ORF">IQ31_04927</name>
</gene>
<dbReference type="Proteomes" id="UP000315908">
    <property type="component" value="Unassembled WGS sequence"/>
</dbReference>
<reference evidence="2 3" key="1">
    <citation type="journal article" date="2015" name="Stand. Genomic Sci.">
        <title>Genomic Encyclopedia of Bacterial and Archaeal Type Strains, Phase III: the genomes of soil and plant-associated and newly described type strains.</title>
        <authorList>
            <person name="Whitman W.B."/>
            <person name="Woyke T."/>
            <person name="Klenk H.P."/>
            <person name="Zhou Y."/>
            <person name="Lilburn T.G."/>
            <person name="Beck B.J."/>
            <person name="De Vos P."/>
            <person name="Vandamme P."/>
            <person name="Eisen J.A."/>
            <person name="Garrity G."/>
            <person name="Hugenholtz P."/>
            <person name="Kyrpides N.C."/>
        </authorList>
    </citation>
    <scope>NUCLEOTIDE SEQUENCE [LARGE SCALE GENOMIC DNA]</scope>
    <source>
        <strain evidence="2 3">CGMCC 1.6855</strain>
    </source>
</reference>
<dbReference type="RefSeq" id="WP_145330600.1">
    <property type="nucleotide sequence ID" value="NZ_VLKR01000040.1"/>
</dbReference>